<evidence type="ECO:0000256" key="9">
    <source>
        <dbReference type="ARBA" id="ARBA00022960"/>
    </source>
</evidence>
<evidence type="ECO:0000256" key="6">
    <source>
        <dbReference type="ARBA" id="ARBA00022741"/>
    </source>
</evidence>
<feature type="non-terminal residue" evidence="15">
    <location>
        <position position="1"/>
    </location>
</feature>
<evidence type="ECO:0000259" key="14">
    <source>
        <dbReference type="PROSITE" id="PS50975"/>
    </source>
</evidence>
<dbReference type="SUPFAM" id="SSF56059">
    <property type="entry name" value="Glutathione synthetase ATP-binding domain-like"/>
    <property type="match status" value="1"/>
</dbReference>
<keyword evidence="11" id="KW-0464">Manganese</keyword>
<evidence type="ECO:0000256" key="1">
    <source>
        <dbReference type="ARBA" id="ARBA00001936"/>
    </source>
</evidence>
<dbReference type="EMBL" id="LITU01000068">
    <property type="protein sequence ID" value="KOY15002.1"/>
    <property type="molecule type" value="Genomic_DNA"/>
</dbReference>
<dbReference type="InterPro" id="IPR011761">
    <property type="entry name" value="ATP-grasp"/>
</dbReference>
<keyword evidence="10" id="KW-0573">Peptidoglycan synthesis</keyword>
<dbReference type="InterPro" id="IPR013815">
    <property type="entry name" value="ATP_grasp_subdomain_1"/>
</dbReference>
<dbReference type="AlphaFoldDB" id="A0A0M9BNN8"/>
<evidence type="ECO:0000256" key="11">
    <source>
        <dbReference type="ARBA" id="ARBA00023211"/>
    </source>
</evidence>
<keyword evidence="6 13" id="KW-0547">Nucleotide-binding</keyword>
<organism evidence="15 16">
    <name type="scientific">Paenibacillus xylanivorans</name>
    <dbReference type="NCBI Taxonomy" id="1705561"/>
    <lineage>
        <taxon>Bacteria</taxon>
        <taxon>Bacillati</taxon>
        <taxon>Bacillota</taxon>
        <taxon>Bacilli</taxon>
        <taxon>Bacillales</taxon>
        <taxon>Paenibacillaceae</taxon>
        <taxon>Paenibacillus</taxon>
    </lineage>
</organism>
<dbReference type="FunFam" id="3.30.470.20:FF:000008">
    <property type="entry name" value="D-alanine--D-alanine ligase"/>
    <property type="match status" value="1"/>
</dbReference>
<sequence length="221" mass="24430">MLSSALCMDKELAHKLVQVAGIDTPRSLTVYRSERMEEVLSAAEALGFPLFVKPARSGSSLGITKVNNMQELITGTEHAFTHDNKVVIEENIHGFEVGCAVLGNSDPMIGVIDEIELQGHFFDYSEKYSLISSKIHLPARIDEDIAMKVKETAMSIYKTLGCRGFARVDMFLTTDGRMVFNEVNTIPGFTSNSRYPNMLQASGMTYANILNQLIELAIAED</sequence>
<evidence type="ECO:0000313" key="15">
    <source>
        <dbReference type="EMBL" id="KOY15002.1"/>
    </source>
</evidence>
<dbReference type="Gene3D" id="3.30.1490.20">
    <property type="entry name" value="ATP-grasp fold, A domain"/>
    <property type="match status" value="1"/>
</dbReference>
<dbReference type="InterPro" id="IPR000291">
    <property type="entry name" value="D-Ala_lig_Van_CS"/>
</dbReference>
<evidence type="ECO:0000256" key="12">
    <source>
        <dbReference type="ARBA" id="ARBA00023316"/>
    </source>
</evidence>
<reference evidence="15 16" key="1">
    <citation type="submission" date="2015-08" db="EMBL/GenBank/DDBJ databases">
        <title>Draft genome sequence of cellulolytic and xylanolytic Paenibacillus sp. A59, isolated from a decaying forest soil from Patagonia, Argentina.</title>
        <authorList>
            <person name="Ghio S."/>
            <person name="Caceres A.M."/>
            <person name="Talia P."/>
            <person name="Grasso D."/>
            <person name="Campos E."/>
        </authorList>
    </citation>
    <scope>NUCLEOTIDE SEQUENCE [LARGE SCALE GENOMIC DNA]</scope>
    <source>
        <strain evidence="15 16">A59</strain>
    </source>
</reference>
<keyword evidence="12" id="KW-0961">Cell wall biogenesis/degradation</keyword>
<keyword evidence="4 15" id="KW-0436">Ligase</keyword>
<dbReference type="PANTHER" id="PTHR23132:SF25">
    <property type="entry name" value="D-ALANINE--D-ALANINE LIGASE A"/>
    <property type="match status" value="1"/>
</dbReference>
<feature type="domain" description="ATP-grasp" evidence="14">
    <location>
        <begin position="14"/>
        <end position="215"/>
    </location>
</feature>
<keyword evidence="9" id="KW-0133">Cell shape</keyword>
<dbReference type="GO" id="GO:0008360">
    <property type="term" value="P:regulation of cell shape"/>
    <property type="evidence" value="ECO:0007669"/>
    <property type="project" value="UniProtKB-KW"/>
</dbReference>
<dbReference type="Pfam" id="PF07478">
    <property type="entry name" value="Dala_Dala_lig_C"/>
    <property type="match status" value="1"/>
</dbReference>
<dbReference type="PROSITE" id="PS00844">
    <property type="entry name" value="DALA_DALA_LIGASE_2"/>
    <property type="match status" value="1"/>
</dbReference>
<dbReference type="GO" id="GO:0008716">
    <property type="term" value="F:D-alanine-D-alanine ligase activity"/>
    <property type="evidence" value="ECO:0007669"/>
    <property type="project" value="InterPro"/>
</dbReference>
<dbReference type="PATRIC" id="fig|1705561.3.peg.3875"/>
<proteinExistence type="inferred from homology"/>
<comment type="caution">
    <text evidence="15">The sequence shown here is derived from an EMBL/GenBank/DDBJ whole genome shotgun (WGS) entry which is preliminary data.</text>
</comment>
<dbReference type="GO" id="GO:0046872">
    <property type="term" value="F:metal ion binding"/>
    <property type="evidence" value="ECO:0007669"/>
    <property type="project" value="UniProtKB-KW"/>
</dbReference>
<dbReference type="Gene3D" id="3.30.470.20">
    <property type="entry name" value="ATP-grasp fold, B domain"/>
    <property type="match status" value="1"/>
</dbReference>
<keyword evidence="7 13" id="KW-0067">ATP-binding</keyword>
<dbReference type="PROSITE" id="PS50975">
    <property type="entry name" value="ATP_GRASP"/>
    <property type="match status" value="1"/>
</dbReference>
<dbReference type="Proteomes" id="UP000037688">
    <property type="component" value="Unassembled WGS sequence"/>
</dbReference>
<evidence type="ECO:0000256" key="3">
    <source>
        <dbReference type="ARBA" id="ARBA00010871"/>
    </source>
</evidence>
<evidence type="ECO:0000256" key="5">
    <source>
        <dbReference type="ARBA" id="ARBA00022723"/>
    </source>
</evidence>
<comment type="similarity">
    <text evidence="3">Belongs to the D-alanine--D-alanine ligase family.</text>
</comment>
<dbReference type="PANTHER" id="PTHR23132">
    <property type="entry name" value="D-ALANINE--D-ALANINE LIGASE"/>
    <property type="match status" value="1"/>
</dbReference>
<comment type="cofactor">
    <cofactor evidence="2">
        <name>Mg(2+)</name>
        <dbReference type="ChEBI" id="CHEBI:18420"/>
    </cofactor>
</comment>
<evidence type="ECO:0000256" key="13">
    <source>
        <dbReference type="PROSITE-ProRule" id="PRU00409"/>
    </source>
</evidence>
<evidence type="ECO:0000256" key="8">
    <source>
        <dbReference type="ARBA" id="ARBA00022842"/>
    </source>
</evidence>
<name>A0A0M9BNN8_9BACL</name>
<dbReference type="GO" id="GO:0009252">
    <property type="term" value="P:peptidoglycan biosynthetic process"/>
    <property type="evidence" value="ECO:0007669"/>
    <property type="project" value="UniProtKB-KW"/>
</dbReference>
<protein>
    <submittedName>
        <fullName evidence="15">D-alanine--D-alanine ligase</fullName>
    </submittedName>
</protein>
<dbReference type="GO" id="GO:0071555">
    <property type="term" value="P:cell wall organization"/>
    <property type="evidence" value="ECO:0007669"/>
    <property type="project" value="UniProtKB-KW"/>
</dbReference>
<dbReference type="GO" id="GO:0005829">
    <property type="term" value="C:cytosol"/>
    <property type="evidence" value="ECO:0007669"/>
    <property type="project" value="TreeGrafter"/>
</dbReference>
<dbReference type="GO" id="GO:0005524">
    <property type="term" value="F:ATP binding"/>
    <property type="evidence" value="ECO:0007669"/>
    <property type="project" value="UniProtKB-UniRule"/>
</dbReference>
<keyword evidence="8" id="KW-0460">Magnesium</keyword>
<evidence type="ECO:0000256" key="2">
    <source>
        <dbReference type="ARBA" id="ARBA00001946"/>
    </source>
</evidence>
<dbReference type="RefSeq" id="WP_236703511.1">
    <property type="nucleotide sequence ID" value="NZ_LITU01000068.1"/>
</dbReference>
<evidence type="ECO:0000256" key="4">
    <source>
        <dbReference type="ARBA" id="ARBA00022598"/>
    </source>
</evidence>
<keyword evidence="5" id="KW-0479">Metal-binding</keyword>
<keyword evidence="16" id="KW-1185">Reference proteome</keyword>
<evidence type="ECO:0000313" key="16">
    <source>
        <dbReference type="Proteomes" id="UP000037688"/>
    </source>
</evidence>
<accession>A0A0M9BNN8</accession>
<evidence type="ECO:0000256" key="7">
    <source>
        <dbReference type="ARBA" id="ARBA00022840"/>
    </source>
</evidence>
<comment type="cofactor">
    <cofactor evidence="1">
        <name>Mn(2+)</name>
        <dbReference type="ChEBI" id="CHEBI:29035"/>
    </cofactor>
</comment>
<evidence type="ECO:0000256" key="10">
    <source>
        <dbReference type="ARBA" id="ARBA00022984"/>
    </source>
</evidence>
<gene>
    <name evidence="15" type="primary">vanB</name>
    <name evidence="15" type="ORF">AMS66_18740</name>
</gene>
<dbReference type="InterPro" id="IPR011095">
    <property type="entry name" value="Dala_Dala_lig_C"/>
</dbReference>